<dbReference type="PROSITE" id="PS50853">
    <property type="entry name" value="FN3"/>
    <property type="match status" value="2"/>
</dbReference>
<dbReference type="Pfam" id="PF21731">
    <property type="entry name" value="TARSH_C"/>
    <property type="match status" value="1"/>
</dbReference>
<dbReference type="GeneID" id="110582342"/>
<evidence type="ECO:0000313" key="5">
    <source>
        <dbReference type="RefSeq" id="XP_044775556.1"/>
    </source>
</evidence>
<keyword evidence="2" id="KW-0732">Signal</keyword>
<feature type="domain" description="Fibronectin type-III" evidence="3">
    <location>
        <begin position="123"/>
        <end position="221"/>
    </location>
</feature>
<dbReference type="CDD" id="cd00063">
    <property type="entry name" value="FN3"/>
    <property type="match status" value="2"/>
</dbReference>
<dbReference type="FunFam" id="2.60.40.10:FF:000288">
    <property type="entry name" value="target of Nesh-SH3 isoform X5"/>
    <property type="match status" value="1"/>
</dbReference>
<dbReference type="RefSeq" id="XP_044775556.1">
    <property type="nucleotide sequence ID" value="XM_044919621.1"/>
</dbReference>
<name>A0A8M1MNX6_NEOSC</name>
<reference evidence="5" key="1">
    <citation type="submission" date="2025-08" db="UniProtKB">
        <authorList>
            <consortium name="RefSeq"/>
        </authorList>
    </citation>
    <scope>IDENTIFICATION</scope>
    <source>
        <tissue evidence="5">Blood</tissue>
    </source>
</reference>
<proteinExistence type="predicted"/>
<feature type="domain" description="Fibronectin type-III" evidence="3">
    <location>
        <begin position="1111"/>
        <end position="1204"/>
    </location>
</feature>
<protein>
    <submittedName>
        <fullName evidence="5">Target of Nesh-SH3 isoform X7</fullName>
    </submittedName>
</protein>
<organism evidence="4 5">
    <name type="scientific">Neomonachus schauinslandi</name>
    <name type="common">Hawaiian monk seal</name>
    <name type="synonym">Monachus schauinslandi</name>
    <dbReference type="NCBI Taxonomy" id="29088"/>
    <lineage>
        <taxon>Eukaryota</taxon>
        <taxon>Metazoa</taxon>
        <taxon>Chordata</taxon>
        <taxon>Craniata</taxon>
        <taxon>Vertebrata</taxon>
        <taxon>Euteleostomi</taxon>
        <taxon>Mammalia</taxon>
        <taxon>Eutheria</taxon>
        <taxon>Laurasiatheria</taxon>
        <taxon>Carnivora</taxon>
        <taxon>Caniformia</taxon>
        <taxon>Pinnipedia</taxon>
        <taxon>Phocidae</taxon>
        <taxon>Monachinae</taxon>
        <taxon>Monachini</taxon>
        <taxon>Neomonachus</taxon>
    </lineage>
</organism>
<feature type="compositionally biased region" description="Basic residues" evidence="1">
    <location>
        <begin position="587"/>
        <end position="597"/>
    </location>
</feature>
<feature type="signal peptide" evidence="2">
    <location>
        <begin position="1"/>
        <end position="28"/>
    </location>
</feature>
<dbReference type="Pfam" id="PF00041">
    <property type="entry name" value="fn3"/>
    <property type="match status" value="1"/>
</dbReference>
<gene>
    <name evidence="5" type="primary">LOC110582342</name>
</gene>
<evidence type="ECO:0000313" key="4">
    <source>
        <dbReference type="Proteomes" id="UP000248481"/>
    </source>
</evidence>
<dbReference type="InterPro" id="IPR013783">
    <property type="entry name" value="Ig-like_fold"/>
</dbReference>
<feature type="compositionally biased region" description="Pro residues" evidence="1">
    <location>
        <begin position="659"/>
        <end position="671"/>
    </location>
</feature>
<feature type="compositionally biased region" description="Polar residues" evidence="1">
    <location>
        <begin position="797"/>
        <end position="821"/>
    </location>
</feature>
<evidence type="ECO:0000256" key="1">
    <source>
        <dbReference type="SAM" id="MobiDB-lite"/>
    </source>
</evidence>
<feature type="region of interest" description="Disordered" evidence="1">
    <location>
        <begin position="396"/>
        <end position="866"/>
    </location>
</feature>
<dbReference type="InterPro" id="IPR003961">
    <property type="entry name" value="FN3_dom"/>
</dbReference>
<feature type="compositionally biased region" description="Basic residues" evidence="1">
    <location>
        <begin position="495"/>
        <end position="505"/>
    </location>
</feature>
<dbReference type="FunFam" id="2.60.40.10:FF:000292">
    <property type="entry name" value="Target of Nesh-SH3 isoform 1"/>
    <property type="match status" value="1"/>
</dbReference>
<feature type="compositionally biased region" description="Polar residues" evidence="1">
    <location>
        <begin position="1193"/>
        <end position="1203"/>
    </location>
</feature>
<dbReference type="InterPro" id="IPR036116">
    <property type="entry name" value="FN3_sf"/>
</dbReference>
<dbReference type="SUPFAM" id="SSF49265">
    <property type="entry name" value="Fibronectin type III"/>
    <property type="match status" value="2"/>
</dbReference>
<dbReference type="InterPro" id="IPR049109">
    <property type="entry name" value="TARSH/FNDC1_C"/>
</dbReference>
<dbReference type="Gene3D" id="2.60.40.10">
    <property type="entry name" value="Immunoglobulins"/>
    <property type="match status" value="2"/>
</dbReference>
<dbReference type="GO" id="GO:0030198">
    <property type="term" value="P:extracellular matrix organization"/>
    <property type="evidence" value="ECO:0007669"/>
    <property type="project" value="TreeGrafter"/>
</dbReference>
<dbReference type="Proteomes" id="UP000248481">
    <property type="component" value="Chromosome 1"/>
</dbReference>
<dbReference type="CTD" id="25890"/>
<feature type="compositionally biased region" description="Low complexity" evidence="1">
    <location>
        <begin position="646"/>
        <end position="658"/>
    </location>
</feature>
<evidence type="ECO:0000256" key="2">
    <source>
        <dbReference type="SAM" id="SignalP"/>
    </source>
</evidence>
<dbReference type="PANTHER" id="PTHR23197">
    <property type="entry name" value="TARSH-RELATED FIBRONECTIN DOMAIN-CONTAINING"/>
    <property type="match status" value="1"/>
</dbReference>
<feature type="compositionally biased region" description="Pro residues" evidence="1">
    <location>
        <begin position="783"/>
        <end position="795"/>
    </location>
</feature>
<feature type="compositionally biased region" description="Basic residues" evidence="1">
    <location>
        <begin position="714"/>
        <end position="727"/>
    </location>
</feature>
<keyword evidence="4" id="KW-1185">Reference proteome</keyword>
<feature type="compositionally biased region" description="Polar residues" evidence="1">
    <location>
        <begin position="527"/>
        <end position="540"/>
    </location>
</feature>
<feature type="compositionally biased region" description="Polar residues" evidence="1">
    <location>
        <begin position="480"/>
        <end position="489"/>
    </location>
</feature>
<feature type="compositionally biased region" description="Basic and acidic residues" evidence="1">
    <location>
        <begin position="1027"/>
        <end position="1037"/>
    </location>
</feature>
<feature type="compositionally biased region" description="Pro residues" evidence="1">
    <location>
        <begin position="976"/>
        <end position="985"/>
    </location>
</feature>
<feature type="chain" id="PRO_5035418863" evidence="2">
    <location>
        <begin position="29"/>
        <end position="1346"/>
    </location>
</feature>
<evidence type="ECO:0000259" key="3">
    <source>
        <dbReference type="PROSITE" id="PS50853"/>
    </source>
</evidence>
<feature type="region of interest" description="Disordered" evidence="1">
    <location>
        <begin position="895"/>
        <end position="1089"/>
    </location>
</feature>
<sequence>MRGGKCNMFSSLGCLLLCGSIALALGNAQKLPKGKRPSLKVHINTTSDSILLKFLRPNPNVKLEGFLLGYGSNLSPNQYFPLPAEGKFTEAVVDAEPKYLIVVRPAPPPSRKKSCSGKARSRKPLQLVVGTLTPSSVFLSWGFLINPHHDWTLPSHCPNDRYYTIRYREKDKEKKWVFQLCPATETIVENLKPNTVYEFGVKDNGEGGIWSKIFNHKTVVGSKKVNGKIQSTYDQVHTVPAYVPRKLIPITIIKQVIQNVTHRASTKSPDKTPFGGTILVHLIIPGLNETTVKLPTSIMLEISDAIKTQLAKNETLALPAESKTPEVEKIPAQPVTVTAESVPRTTKPTVSSALEFSEKTLVLSERTPETLQTILIPRFELPLSTLASSEKPWIVPTSKTSEDSKLLPPQTATYDVFSSPATSDEPEMSEPHTATSDPFLDSVPPKTSRTLEQPRATLAPSETPFVPQKLEIFTSPEMPPTTSAAQQTTSIPSTPKRRIRPKPPRTKPERTTSPGTITPKIPKSPEPTWTTLAPSKTQFISLKPKIPLTPEGTPTKPAPEPQTLPPSQSTLGPGTLETKPSTLAPPKTKRPGRRPRPKTTPSPDVPKSKPALEPATVPLELSVPTIASKPSKRPKTTHRPDAPQIQPDSKPPKQLLPKPQTPAQPVTPPTKPVFEPVTFETEAPSPTIVPATDLEPVTLRTESPMTTLAPKTSQRPRTRRPRPKHKTTPSPAASQSKLDSEPISPGTYLATTTKRPRRPRPKAKTTSHPEVPQTKLAPKQTPRAPPKPKTSPHPRIPQTQPARKVSQHVTSKPKTSPSPEVSYTPPVPRDVLLPPKPDPEVSQSEPAPLETRGSPFIPMISPSTTSEEELQATLAETDQSTQGFFTTRIPLTTELAKTTQAPHRLYTPPVRPRIPDKAHIRPILNKTTIRPSRLKPSRTPKENGMETGVKQAPKPSGAGKNVSVDSTHSTKKPGTRRPPLPPRPVPPRRKPLPPNNVTGKPGSAGIISSVRVTSPPLRATLRPTEAPSERTETDEKQPTAPASGEDLGNITDFSSSPTRETDPLGKPRFKGPHVRYIQKPDNRPCSITDSVKRFPKEDATEGNATSPPQNPPTNLTVVTVEGCPSFVILDWDKPLNDTVTEYEVISRENGSFSGKNKSIQITNQTFSTVENLKPDTSYEFQVKPKNPLGEGPPSNTVAFNTESADPRVSEPISAGRDAIWTERPFNSDSYSECKGKQYVKRTWYKKFVGVQLCNSLRYKIYLSDSLTGKFYNIGDQRGHGEDHCQFVDSFLDGRTGQQLSSDQLPTKEGYFRAVRQEPVQFGEIGGHTQINYVQWYECGTTIPGKW</sequence>
<feature type="region of interest" description="Disordered" evidence="1">
    <location>
        <begin position="1185"/>
        <end position="1209"/>
    </location>
</feature>
<dbReference type="PANTHER" id="PTHR23197:SF10">
    <property type="entry name" value="TARGET OF NESH-SH3"/>
    <property type="match status" value="1"/>
</dbReference>
<feature type="compositionally biased region" description="Basic residues" evidence="1">
    <location>
        <begin position="754"/>
        <end position="765"/>
    </location>
</feature>
<accession>A0A8M1MNX6</accession>
<dbReference type="GO" id="GO:0010811">
    <property type="term" value="P:positive regulation of cell-substrate adhesion"/>
    <property type="evidence" value="ECO:0007669"/>
    <property type="project" value="TreeGrafter"/>
</dbReference>